<proteinExistence type="predicted"/>
<accession>A0A369JJW1</accession>
<feature type="compositionally biased region" description="Low complexity" evidence="1">
    <location>
        <begin position="17"/>
        <end position="28"/>
    </location>
</feature>
<sequence>MPGKHVRFQGIPPTPPSLYSSNSSLPSTDGPITPPSGRYMGSPHAYSPLPKAASRIHSALRAAPGPYIRYDLSLPPTTLQLAPSMPSHVLRDAATEPPLPVMTITCRHVPWKITVRASGNPPYVTVMDVFDAIYSSLRLNVTESEFGRIPTLDEQRRVDDAYRRRYKRIGDVKLYELEKAKGVKRVDFLQARTMFAGLTSTMAGPEVWELNVS</sequence>
<evidence type="ECO:0000259" key="2">
    <source>
        <dbReference type="Pfam" id="PF20415"/>
    </source>
</evidence>
<keyword evidence="4" id="KW-1185">Reference proteome</keyword>
<evidence type="ECO:0000313" key="3">
    <source>
        <dbReference type="EMBL" id="RDB22499.1"/>
    </source>
</evidence>
<protein>
    <recommendedName>
        <fullName evidence="2">DUF6699 domain-containing protein</fullName>
    </recommendedName>
</protein>
<feature type="domain" description="DUF6699" evidence="2">
    <location>
        <begin position="68"/>
        <end position="200"/>
    </location>
</feature>
<dbReference type="OrthoDB" id="3172906at2759"/>
<dbReference type="InterPro" id="IPR046522">
    <property type="entry name" value="DUF6699"/>
</dbReference>
<reference evidence="3" key="1">
    <citation type="submission" date="2018-04" db="EMBL/GenBank/DDBJ databases">
        <title>Whole genome sequencing of Hypsizygus marmoreus.</title>
        <authorList>
            <person name="Choi I.-G."/>
            <person name="Min B."/>
            <person name="Kim J.-G."/>
            <person name="Kim S."/>
            <person name="Oh Y.-L."/>
            <person name="Kong W.-S."/>
            <person name="Park H."/>
            <person name="Jeong J."/>
            <person name="Song E.-S."/>
        </authorList>
    </citation>
    <scope>NUCLEOTIDE SEQUENCE [LARGE SCALE GENOMIC DNA]</scope>
    <source>
        <strain evidence="3">51987-8</strain>
    </source>
</reference>
<gene>
    <name evidence="3" type="ORF">Hypma_010156</name>
</gene>
<dbReference type="InParanoid" id="A0A369JJW1"/>
<organism evidence="3 4">
    <name type="scientific">Hypsizygus marmoreus</name>
    <name type="common">White beech mushroom</name>
    <name type="synonym">Agaricus marmoreus</name>
    <dbReference type="NCBI Taxonomy" id="39966"/>
    <lineage>
        <taxon>Eukaryota</taxon>
        <taxon>Fungi</taxon>
        <taxon>Dikarya</taxon>
        <taxon>Basidiomycota</taxon>
        <taxon>Agaricomycotina</taxon>
        <taxon>Agaricomycetes</taxon>
        <taxon>Agaricomycetidae</taxon>
        <taxon>Agaricales</taxon>
        <taxon>Tricholomatineae</taxon>
        <taxon>Lyophyllaceae</taxon>
        <taxon>Hypsizygus</taxon>
    </lineage>
</organism>
<feature type="region of interest" description="Disordered" evidence="1">
    <location>
        <begin position="1"/>
        <end position="36"/>
    </location>
</feature>
<comment type="caution">
    <text evidence="3">The sequence shown here is derived from an EMBL/GenBank/DDBJ whole genome shotgun (WGS) entry which is preliminary data.</text>
</comment>
<name>A0A369JJW1_HYPMA</name>
<dbReference type="Proteomes" id="UP000076154">
    <property type="component" value="Unassembled WGS sequence"/>
</dbReference>
<evidence type="ECO:0000256" key="1">
    <source>
        <dbReference type="SAM" id="MobiDB-lite"/>
    </source>
</evidence>
<dbReference type="AlphaFoldDB" id="A0A369JJW1"/>
<dbReference type="Pfam" id="PF20415">
    <property type="entry name" value="DUF6699"/>
    <property type="match status" value="1"/>
</dbReference>
<dbReference type="EMBL" id="LUEZ02000049">
    <property type="protein sequence ID" value="RDB22499.1"/>
    <property type="molecule type" value="Genomic_DNA"/>
</dbReference>
<evidence type="ECO:0000313" key="4">
    <source>
        <dbReference type="Proteomes" id="UP000076154"/>
    </source>
</evidence>